<organism evidence="3 4">
    <name type="scientific">Amniculicola lignicola CBS 123094</name>
    <dbReference type="NCBI Taxonomy" id="1392246"/>
    <lineage>
        <taxon>Eukaryota</taxon>
        <taxon>Fungi</taxon>
        <taxon>Dikarya</taxon>
        <taxon>Ascomycota</taxon>
        <taxon>Pezizomycotina</taxon>
        <taxon>Dothideomycetes</taxon>
        <taxon>Pleosporomycetidae</taxon>
        <taxon>Pleosporales</taxon>
        <taxon>Amniculicolaceae</taxon>
        <taxon>Amniculicola</taxon>
    </lineage>
</organism>
<proteinExistence type="predicted"/>
<feature type="compositionally biased region" description="Basic and acidic residues" evidence="1">
    <location>
        <begin position="72"/>
        <end position="83"/>
    </location>
</feature>
<keyword evidence="2" id="KW-0732">Signal</keyword>
<reference evidence="3" key="1">
    <citation type="journal article" date="2020" name="Stud. Mycol.">
        <title>101 Dothideomycetes genomes: a test case for predicting lifestyles and emergence of pathogens.</title>
        <authorList>
            <person name="Haridas S."/>
            <person name="Albert R."/>
            <person name="Binder M."/>
            <person name="Bloem J."/>
            <person name="Labutti K."/>
            <person name="Salamov A."/>
            <person name="Andreopoulos B."/>
            <person name="Baker S."/>
            <person name="Barry K."/>
            <person name="Bills G."/>
            <person name="Bluhm B."/>
            <person name="Cannon C."/>
            <person name="Castanera R."/>
            <person name="Culley D."/>
            <person name="Daum C."/>
            <person name="Ezra D."/>
            <person name="Gonzalez J."/>
            <person name="Henrissat B."/>
            <person name="Kuo A."/>
            <person name="Liang C."/>
            <person name="Lipzen A."/>
            <person name="Lutzoni F."/>
            <person name="Magnuson J."/>
            <person name="Mondo S."/>
            <person name="Nolan M."/>
            <person name="Ohm R."/>
            <person name="Pangilinan J."/>
            <person name="Park H.-J."/>
            <person name="Ramirez L."/>
            <person name="Alfaro M."/>
            <person name="Sun H."/>
            <person name="Tritt A."/>
            <person name="Yoshinaga Y."/>
            <person name="Zwiers L.-H."/>
            <person name="Turgeon B."/>
            <person name="Goodwin S."/>
            <person name="Spatafora J."/>
            <person name="Crous P."/>
            <person name="Grigoriev I."/>
        </authorList>
    </citation>
    <scope>NUCLEOTIDE SEQUENCE</scope>
    <source>
        <strain evidence="3">CBS 123094</strain>
    </source>
</reference>
<gene>
    <name evidence="3" type="ORF">P154DRAFT_567380</name>
</gene>
<feature type="region of interest" description="Disordered" evidence="1">
    <location>
        <begin position="72"/>
        <end position="126"/>
    </location>
</feature>
<feature type="chain" id="PRO_5025478726" evidence="2">
    <location>
        <begin position="20"/>
        <end position="254"/>
    </location>
</feature>
<feature type="signal peptide" evidence="2">
    <location>
        <begin position="1"/>
        <end position="19"/>
    </location>
</feature>
<keyword evidence="4" id="KW-1185">Reference proteome</keyword>
<protein>
    <submittedName>
        <fullName evidence="3">Uncharacterized protein</fullName>
    </submittedName>
</protein>
<feature type="region of interest" description="Disordered" evidence="1">
    <location>
        <begin position="19"/>
        <end position="54"/>
    </location>
</feature>
<sequence>MYKLTILAFTLLASFGAHAHPSTTRPSSPPAPIAQPESREADIKNSPLKPRLDDGLLSPTLLDIALPSPGRDEWLPLTRRDPRGYGPAGVVSPDDQYETRQQFETWQHQPPHKPSPHPHHGPNPRGHPHLSLHRFLLLSRPLCAPAFLLRSCPLTPKLFTPDHGKFLDSACYIGHDLHTPHFSGTFQRCLNGLELIAFWNLDTELFCGGEEFANQNVVGDMLVFSVESEAATLLGREMDIVWPPTALHWFPWLY</sequence>
<dbReference type="AlphaFoldDB" id="A0A6A5W076"/>
<accession>A0A6A5W076</accession>
<dbReference type="Proteomes" id="UP000799779">
    <property type="component" value="Unassembled WGS sequence"/>
</dbReference>
<dbReference type="EMBL" id="ML977662">
    <property type="protein sequence ID" value="KAF1994378.1"/>
    <property type="molecule type" value="Genomic_DNA"/>
</dbReference>
<evidence type="ECO:0000313" key="3">
    <source>
        <dbReference type="EMBL" id="KAF1994378.1"/>
    </source>
</evidence>
<feature type="compositionally biased region" description="Basic residues" evidence="1">
    <location>
        <begin position="110"/>
        <end position="126"/>
    </location>
</feature>
<evidence type="ECO:0000256" key="1">
    <source>
        <dbReference type="SAM" id="MobiDB-lite"/>
    </source>
</evidence>
<evidence type="ECO:0000256" key="2">
    <source>
        <dbReference type="SAM" id="SignalP"/>
    </source>
</evidence>
<evidence type="ECO:0000313" key="4">
    <source>
        <dbReference type="Proteomes" id="UP000799779"/>
    </source>
</evidence>
<name>A0A6A5W076_9PLEO</name>